<proteinExistence type="predicted"/>
<dbReference type="EMBL" id="SRPS01000063">
    <property type="protein sequence ID" value="KAG5971116.1"/>
    <property type="molecule type" value="Genomic_DNA"/>
</dbReference>
<evidence type="ECO:0000313" key="2">
    <source>
        <dbReference type="Proteomes" id="UP000784919"/>
    </source>
</evidence>
<dbReference type="Proteomes" id="UP000784919">
    <property type="component" value="Unassembled WGS sequence"/>
</dbReference>
<reference evidence="1" key="1">
    <citation type="journal article" date="2020" name="bioRxiv">
        <title>Whole genome comparisons of ergot fungi reveals the divergence and evolution of species within the genus Claviceps are the result of varying mechanisms driving genome evolution and host range expansion.</title>
        <authorList>
            <person name="Wyka S.A."/>
            <person name="Mondo S.J."/>
            <person name="Liu M."/>
            <person name="Dettman J."/>
            <person name="Nalam V."/>
            <person name="Broders K.D."/>
        </authorList>
    </citation>
    <scope>NUCLEOTIDE SEQUENCE</scope>
    <source>
        <strain evidence="1">CCC 1102</strain>
    </source>
</reference>
<sequence length="103" mass="10965">MTRGKPACGDILADPDRCSRKDLDDCEVTRRIGPEGQDSGGFHNSTDIRCDLLKVEAIPGGLRPRRGYSILVSDSGSEANAIADDDFVVQTADDGLVIESVAT</sequence>
<name>A0A9P7MV95_9HYPO</name>
<dbReference type="OrthoDB" id="10279107at2759"/>
<gene>
    <name evidence="1" type="ORF">E4U56_007087</name>
</gene>
<protein>
    <submittedName>
        <fullName evidence="1">Uncharacterized protein</fullName>
    </submittedName>
</protein>
<organism evidence="1 2">
    <name type="scientific">Claviceps arundinis</name>
    <dbReference type="NCBI Taxonomy" id="1623583"/>
    <lineage>
        <taxon>Eukaryota</taxon>
        <taxon>Fungi</taxon>
        <taxon>Dikarya</taxon>
        <taxon>Ascomycota</taxon>
        <taxon>Pezizomycotina</taxon>
        <taxon>Sordariomycetes</taxon>
        <taxon>Hypocreomycetidae</taxon>
        <taxon>Hypocreales</taxon>
        <taxon>Clavicipitaceae</taxon>
        <taxon>Claviceps</taxon>
    </lineage>
</organism>
<accession>A0A9P7MV95</accession>
<dbReference type="AlphaFoldDB" id="A0A9P7MV95"/>
<evidence type="ECO:0000313" key="1">
    <source>
        <dbReference type="EMBL" id="KAG5971116.1"/>
    </source>
</evidence>
<comment type="caution">
    <text evidence="1">The sequence shown here is derived from an EMBL/GenBank/DDBJ whole genome shotgun (WGS) entry which is preliminary data.</text>
</comment>